<accession>A0AAW0FCG8</accession>
<name>A0AAW0FCG8_9APHY</name>
<reference evidence="2 3" key="1">
    <citation type="submission" date="2022-09" db="EMBL/GenBank/DDBJ databases">
        <authorList>
            <person name="Palmer J.M."/>
        </authorList>
    </citation>
    <scope>NUCLEOTIDE SEQUENCE [LARGE SCALE GENOMIC DNA]</scope>
    <source>
        <strain evidence="2 3">DSM 7382</strain>
    </source>
</reference>
<feature type="region of interest" description="Disordered" evidence="1">
    <location>
        <begin position="71"/>
        <end position="124"/>
    </location>
</feature>
<keyword evidence="3" id="KW-1185">Reference proteome</keyword>
<feature type="compositionally biased region" description="Polar residues" evidence="1">
    <location>
        <begin position="101"/>
        <end position="111"/>
    </location>
</feature>
<sequence>MRMATTPPRRSARLAAHASRPAASVSQPPPRHVSNPSSSAVPRPSLVDFLLPLNGPFIIYGLDNRPSYFQPCSSVPNATSSLAPSRALSPESPSVPSSSSTLCSCQAGPNHSRNRNNRALRKAKRIRAKLRLVASAQ</sequence>
<organism evidence="2 3">
    <name type="scientific">Cerrena zonata</name>
    <dbReference type="NCBI Taxonomy" id="2478898"/>
    <lineage>
        <taxon>Eukaryota</taxon>
        <taxon>Fungi</taxon>
        <taxon>Dikarya</taxon>
        <taxon>Basidiomycota</taxon>
        <taxon>Agaricomycotina</taxon>
        <taxon>Agaricomycetes</taxon>
        <taxon>Polyporales</taxon>
        <taxon>Cerrenaceae</taxon>
        <taxon>Cerrena</taxon>
    </lineage>
</organism>
<protein>
    <submittedName>
        <fullName evidence="2">Uncharacterized protein</fullName>
    </submittedName>
</protein>
<proteinExistence type="predicted"/>
<gene>
    <name evidence="2" type="ORF">QCA50_018874</name>
</gene>
<feature type="compositionally biased region" description="Low complexity" evidence="1">
    <location>
        <begin position="89"/>
        <end position="100"/>
    </location>
</feature>
<comment type="caution">
    <text evidence="2">The sequence shown here is derived from an EMBL/GenBank/DDBJ whole genome shotgun (WGS) entry which is preliminary data.</text>
</comment>
<evidence type="ECO:0000313" key="2">
    <source>
        <dbReference type="EMBL" id="KAK7678081.1"/>
    </source>
</evidence>
<dbReference type="Proteomes" id="UP001385951">
    <property type="component" value="Unassembled WGS sequence"/>
</dbReference>
<feature type="compositionally biased region" description="Polar residues" evidence="1">
    <location>
        <begin position="71"/>
        <end position="83"/>
    </location>
</feature>
<feature type="compositionally biased region" description="Basic residues" evidence="1">
    <location>
        <begin position="112"/>
        <end position="124"/>
    </location>
</feature>
<dbReference type="AlphaFoldDB" id="A0AAW0FCG8"/>
<dbReference type="EMBL" id="JASBNA010000077">
    <property type="protein sequence ID" value="KAK7678081.1"/>
    <property type="molecule type" value="Genomic_DNA"/>
</dbReference>
<evidence type="ECO:0000313" key="3">
    <source>
        <dbReference type="Proteomes" id="UP001385951"/>
    </source>
</evidence>
<feature type="compositionally biased region" description="Low complexity" evidence="1">
    <location>
        <begin position="7"/>
        <end position="24"/>
    </location>
</feature>
<feature type="region of interest" description="Disordered" evidence="1">
    <location>
        <begin position="1"/>
        <end position="44"/>
    </location>
</feature>
<evidence type="ECO:0000256" key="1">
    <source>
        <dbReference type="SAM" id="MobiDB-lite"/>
    </source>
</evidence>